<sequence length="201" mass="22576">MAAAAASDDDDGFFSPPSDKPYTLSSGIILRVVIVLLFVVILMICFHLYVRLYLFSPSRRPSRPRRRPRPHFVFTAEPRTAAPPRGLPQLVIKSLPLFVHSAKPDSDPIYCAVCLSEFEENETGRVIPKCNHSFHVGCIDMWFYSHVTCPLCRSEVKSEPESSTNPIEIVVEEPDRGNPVEVDDESREVADVSEHGPRGQR</sequence>
<keyword evidence="10" id="KW-0862">Zinc</keyword>
<protein>
    <recommendedName>
        <fullName evidence="4">RING-type E3 ubiquitin transferase</fullName>
        <ecNumber evidence="4">2.3.2.27</ecNumber>
    </recommendedName>
</protein>
<evidence type="ECO:0000256" key="1">
    <source>
        <dbReference type="ARBA" id="ARBA00000900"/>
    </source>
</evidence>
<evidence type="ECO:0000256" key="7">
    <source>
        <dbReference type="ARBA" id="ARBA00022723"/>
    </source>
</evidence>
<gene>
    <name evidence="19" type="primary">LOC111494436</name>
</gene>
<dbReference type="EC" id="2.3.2.27" evidence="4"/>
<dbReference type="GO" id="GO:0016567">
    <property type="term" value="P:protein ubiquitination"/>
    <property type="evidence" value="ECO:0007669"/>
    <property type="project" value="InterPro"/>
</dbReference>
<dbReference type="PANTHER" id="PTHR46913">
    <property type="entry name" value="RING-H2 FINGER PROTEIN ATL16"/>
    <property type="match status" value="1"/>
</dbReference>
<dbReference type="GO" id="GO:0061630">
    <property type="term" value="F:ubiquitin protein ligase activity"/>
    <property type="evidence" value="ECO:0007669"/>
    <property type="project" value="UniProtKB-EC"/>
</dbReference>
<evidence type="ECO:0000256" key="5">
    <source>
        <dbReference type="ARBA" id="ARBA00022679"/>
    </source>
</evidence>
<comment type="catalytic activity">
    <reaction evidence="1">
        <text>S-ubiquitinyl-[E2 ubiquitin-conjugating enzyme]-L-cysteine + [acceptor protein]-L-lysine = [E2 ubiquitin-conjugating enzyme]-L-cysteine + N(6)-ubiquitinyl-[acceptor protein]-L-lysine.</text>
        <dbReference type="EC" id="2.3.2.27"/>
    </reaction>
</comment>
<evidence type="ECO:0000313" key="19">
    <source>
        <dbReference type="RefSeq" id="XP_023000152.1"/>
    </source>
</evidence>
<dbReference type="GO" id="GO:0008270">
    <property type="term" value="F:zinc ion binding"/>
    <property type="evidence" value="ECO:0007669"/>
    <property type="project" value="UniProtKB-KW"/>
</dbReference>
<proteinExistence type="inferred from homology"/>
<name>A0A6J1KCT9_CUCMA</name>
<comment type="similarity">
    <text evidence="13">Belongs to the RING-type zinc finger family. ATL subfamily.</text>
</comment>
<evidence type="ECO:0000256" key="16">
    <source>
        <dbReference type="SAM" id="Phobius"/>
    </source>
</evidence>
<feature type="compositionally biased region" description="Basic and acidic residues" evidence="15">
    <location>
        <begin position="187"/>
        <end position="201"/>
    </location>
</feature>
<dbReference type="Proteomes" id="UP000504608">
    <property type="component" value="Unplaced"/>
</dbReference>
<accession>A0A6J1KCT9</accession>
<keyword evidence="9" id="KW-0833">Ubl conjugation pathway</keyword>
<keyword evidence="8 14" id="KW-0863">Zinc-finger</keyword>
<evidence type="ECO:0000256" key="15">
    <source>
        <dbReference type="SAM" id="MobiDB-lite"/>
    </source>
</evidence>
<evidence type="ECO:0000256" key="4">
    <source>
        <dbReference type="ARBA" id="ARBA00012483"/>
    </source>
</evidence>
<comment type="subcellular location">
    <subcellularLocation>
        <location evidence="2">Membrane</location>
        <topology evidence="2">Single-pass membrane protein</topology>
    </subcellularLocation>
</comment>
<dbReference type="AlphaFoldDB" id="A0A6J1KCT9"/>
<keyword evidence="11 16" id="KW-1133">Transmembrane helix</keyword>
<keyword evidence="18" id="KW-1185">Reference proteome</keyword>
<dbReference type="RefSeq" id="XP_023000152.1">
    <property type="nucleotide sequence ID" value="XM_023144384.1"/>
</dbReference>
<dbReference type="PANTHER" id="PTHR46913:SF1">
    <property type="entry name" value="RING-H2 FINGER PROTEIN ATL16"/>
    <property type="match status" value="1"/>
</dbReference>
<dbReference type="SMART" id="SM00184">
    <property type="entry name" value="RING"/>
    <property type="match status" value="1"/>
</dbReference>
<dbReference type="Gene3D" id="3.30.40.10">
    <property type="entry name" value="Zinc/RING finger domain, C3HC4 (zinc finger)"/>
    <property type="match status" value="1"/>
</dbReference>
<feature type="domain" description="RING-type" evidence="17">
    <location>
        <begin position="111"/>
        <end position="153"/>
    </location>
</feature>
<dbReference type="OrthoDB" id="8062037at2759"/>
<comment type="pathway">
    <text evidence="3">Protein modification; protein ubiquitination.</text>
</comment>
<dbReference type="InterPro" id="IPR013083">
    <property type="entry name" value="Znf_RING/FYVE/PHD"/>
</dbReference>
<evidence type="ECO:0000256" key="8">
    <source>
        <dbReference type="ARBA" id="ARBA00022771"/>
    </source>
</evidence>
<dbReference type="SUPFAM" id="SSF57850">
    <property type="entry name" value="RING/U-box"/>
    <property type="match status" value="1"/>
</dbReference>
<evidence type="ECO:0000313" key="18">
    <source>
        <dbReference type="Proteomes" id="UP000504608"/>
    </source>
</evidence>
<dbReference type="CDD" id="cd16461">
    <property type="entry name" value="RING-H2_EL5-like"/>
    <property type="match status" value="1"/>
</dbReference>
<dbReference type="GO" id="GO:0016020">
    <property type="term" value="C:membrane"/>
    <property type="evidence" value="ECO:0007669"/>
    <property type="project" value="UniProtKB-SubCell"/>
</dbReference>
<evidence type="ECO:0000256" key="11">
    <source>
        <dbReference type="ARBA" id="ARBA00022989"/>
    </source>
</evidence>
<dbReference type="Pfam" id="PF13639">
    <property type="entry name" value="zf-RING_2"/>
    <property type="match status" value="1"/>
</dbReference>
<organism evidence="18 19">
    <name type="scientific">Cucurbita maxima</name>
    <name type="common">Pumpkin</name>
    <name type="synonym">Winter squash</name>
    <dbReference type="NCBI Taxonomy" id="3661"/>
    <lineage>
        <taxon>Eukaryota</taxon>
        <taxon>Viridiplantae</taxon>
        <taxon>Streptophyta</taxon>
        <taxon>Embryophyta</taxon>
        <taxon>Tracheophyta</taxon>
        <taxon>Spermatophyta</taxon>
        <taxon>Magnoliopsida</taxon>
        <taxon>eudicotyledons</taxon>
        <taxon>Gunneridae</taxon>
        <taxon>Pentapetalae</taxon>
        <taxon>rosids</taxon>
        <taxon>fabids</taxon>
        <taxon>Cucurbitales</taxon>
        <taxon>Cucurbitaceae</taxon>
        <taxon>Cucurbiteae</taxon>
        <taxon>Cucurbita</taxon>
    </lineage>
</organism>
<keyword evidence="6 16" id="KW-0812">Transmembrane</keyword>
<feature type="region of interest" description="Disordered" evidence="15">
    <location>
        <begin position="155"/>
        <end position="201"/>
    </location>
</feature>
<evidence type="ECO:0000256" key="13">
    <source>
        <dbReference type="ARBA" id="ARBA00024209"/>
    </source>
</evidence>
<evidence type="ECO:0000256" key="6">
    <source>
        <dbReference type="ARBA" id="ARBA00022692"/>
    </source>
</evidence>
<evidence type="ECO:0000256" key="14">
    <source>
        <dbReference type="PROSITE-ProRule" id="PRU00175"/>
    </source>
</evidence>
<dbReference type="KEGG" id="cmax:111494436"/>
<dbReference type="InterPro" id="IPR001841">
    <property type="entry name" value="Znf_RING"/>
</dbReference>
<dbReference type="GeneID" id="111494436"/>
<keyword evidence="12 16" id="KW-0472">Membrane</keyword>
<evidence type="ECO:0000256" key="12">
    <source>
        <dbReference type="ARBA" id="ARBA00023136"/>
    </source>
</evidence>
<evidence type="ECO:0000259" key="17">
    <source>
        <dbReference type="PROSITE" id="PS50089"/>
    </source>
</evidence>
<feature type="transmembrane region" description="Helical" evidence="16">
    <location>
        <begin position="28"/>
        <end position="50"/>
    </location>
</feature>
<reference evidence="19" key="1">
    <citation type="submission" date="2025-08" db="UniProtKB">
        <authorList>
            <consortium name="RefSeq"/>
        </authorList>
    </citation>
    <scope>IDENTIFICATION</scope>
    <source>
        <tissue evidence="19">Young leaves</tissue>
    </source>
</reference>
<dbReference type="InterPro" id="IPR044600">
    <property type="entry name" value="ATL1/ATL16-like"/>
</dbReference>
<evidence type="ECO:0000256" key="10">
    <source>
        <dbReference type="ARBA" id="ARBA00022833"/>
    </source>
</evidence>
<evidence type="ECO:0000256" key="2">
    <source>
        <dbReference type="ARBA" id="ARBA00004167"/>
    </source>
</evidence>
<keyword evidence="7" id="KW-0479">Metal-binding</keyword>
<evidence type="ECO:0000256" key="9">
    <source>
        <dbReference type="ARBA" id="ARBA00022786"/>
    </source>
</evidence>
<keyword evidence="5" id="KW-0808">Transferase</keyword>
<evidence type="ECO:0000256" key="3">
    <source>
        <dbReference type="ARBA" id="ARBA00004906"/>
    </source>
</evidence>
<dbReference type="PROSITE" id="PS50089">
    <property type="entry name" value="ZF_RING_2"/>
    <property type="match status" value="1"/>
</dbReference>